<proteinExistence type="predicted"/>
<sequence>MGPNIMALSKRKGTTAMTKQYQRIKAKVKPDYLEKDSAFRDCTADKVYTGAVLLNDEFEVDVLGKEATIKDDQGDYVCCTTRELEILEYFGEIFTSLDDYLDDEAE</sequence>
<evidence type="ECO:0000313" key="1">
    <source>
        <dbReference type="EMBL" id="WDS61893.1"/>
    </source>
</evidence>
<protein>
    <submittedName>
        <fullName evidence="1">Uncharacterized protein</fullName>
    </submittedName>
</protein>
<name>A0AAF0CL36_9CAUD</name>
<reference evidence="1 2" key="1">
    <citation type="submission" date="2023-02" db="EMBL/GenBank/DDBJ databases">
        <authorList>
            <person name="Ye Q."/>
            <person name="Zhang S.Q."/>
            <person name="Wang M.S."/>
        </authorList>
    </citation>
    <scope>NUCLEOTIDE SEQUENCE [LARGE SCALE GENOMIC DNA]</scope>
</reference>
<keyword evidence="2" id="KW-1185">Reference proteome</keyword>
<dbReference type="EMBL" id="OQ376695">
    <property type="protein sequence ID" value="WDS61893.1"/>
    <property type="molecule type" value="Genomic_DNA"/>
</dbReference>
<dbReference type="Proteomes" id="UP001215990">
    <property type="component" value="Segment"/>
</dbReference>
<evidence type="ECO:0000313" key="2">
    <source>
        <dbReference type="Proteomes" id="UP001215990"/>
    </source>
</evidence>
<gene>
    <name evidence="1" type="ORF">YP6_00087</name>
</gene>
<organism evidence="1 2">
    <name type="scientific">Escherichia phage YP-6</name>
    <dbReference type="NCBI Taxonomy" id="3020453"/>
    <lineage>
        <taxon>Viruses</taxon>
        <taxon>Duplodnaviria</taxon>
        <taxon>Heunggongvirae</taxon>
        <taxon>Uroviricota</taxon>
        <taxon>Caudoviricetes</taxon>
        <taxon>Vequintavirinae</taxon>
        <taxon>Vequintavirus</taxon>
        <taxon>Vequintavirus YP6</taxon>
    </lineage>
</organism>
<accession>A0AAF0CL36</accession>